<gene>
    <name evidence="2" type="ORF">H8S17_01765</name>
</gene>
<dbReference type="Pfam" id="PF13589">
    <property type="entry name" value="HATPase_c_3"/>
    <property type="match status" value="1"/>
</dbReference>
<sequence length="525" mass="60679">MAEIGKNVIENLTTAMYENAYTVYREYIQNSADSIDKAIAAGVVNEKDAIIDINIEYNKRRITINDNAMGIPAEMFVKKLTDIADSQKDRTKEKGFRGIGRLAGVGYCDTLIFKSSYKGENVESVIEWDGKKLRDVLADTTQHPSAADFVDDITYSYQNKANVDDHYFEVIMEGVIPESDDLLDKAVVIEYLESVAPIPFASWFIYKSKIYEFCRNNNLKIDEYTIQVNGNQLFKPYKTKIYDGTSGSTKVVDEIKDVEFKEFYASDGRKLAWMWFGISKFEQQIKPMNKMRGIRLRKENIQIGDENTLGASPKFFKESRGNCYFVGEVYAVDSELIPNARRDYFKTNATTKEFEVEVRKVLYNELYKTYHYANQVKKAFQSQTDYERKAVEYDKKVSEAGFVDEKDKEKAKKDLETAKEKAEKSVRTIELREQDANENITLNRVFNEIKESYRPEISNTVISVDSVKQEEKNKKEDKKYLTQNLSKYNKREQKLISKVYSILQAILPKDMADMVVAKIQEELSK</sequence>
<keyword evidence="1" id="KW-0175">Coiled coil</keyword>
<dbReference type="Gene3D" id="3.30.565.10">
    <property type="entry name" value="Histidine kinase-like ATPase, C-terminal domain"/>
    <property type="match status" value="1"/>
</dbReference>
<organism evidence="2 3">
    <name type="scientific">Roseburia zhanii</name>
    <dbReference type="NCBI Taxonomy" id="2763064"/>
    <lineage>
        <taxon>Bacteria</taxon>
        <taxon>Bacillati</taxon>
        <taxon>Bacillota</taxon>
        <taxon>Clostridia</taxon>
        <taxon>Lachnospirales</taxon>
        <taxon>Lachnospiraceae</taxon>
        <taxon>Roseburia</taxon>
    </lineage>
</organism>
<dbReference type="GO" id="GO:0005524">
    <property type="term" value="F:ATP binding"/>
    <property type="evidence" value="ECO:0007669"/>
    <property type="project" value="UniProtKB-KW"/>
</dbReference>
<feature type="coiled-coil region" evidence="1">
    <location>
        <begin position="405"/>
        <end position="439"/>
    </location>
</feature>
<keyword evidence="2" id="KW-0547">Nucleotide-binding</keyword>
<reference evidence="2" key="1">
    <citation type="submission" date="2020-08" db="EMBL/GenBank/DDBJ databases">
        <title>Genome public.</title>
        <authorList>
            <person name="Liu C."/>
            <person name="Sun Q."/>
        </authorList>
    </citation>
    <scope>NUCLEOTIDE SEQUENCE</scope>
    <source>
        <strain evidence="2">BX1005</strain>
    </source>
</reference>
<dbReference type="SUPFAM" id="SSF55874">
    <property type="entry name" value="ATPase domain of HSP90 chaperone/DNA topoisomerase II/histidine kinase"/>
    <property type="match status" value="1"/>
</dbReference>
<dbReference type="EMBL" id="JACOPH010000001">
    <property type="protein sequence ID" value="MBC5712946.1"/>
    <property type="molecule type" value="Genomic_DNA"/>
</dbReference>
<protein>
    <submittedName>
        <fullName evidence="2">ATP-binding protein</fullName>
    </submittedName>
</protein>
<keyword evidence="3" id="KW-1185">Reference proteome</keyword>
<dbReference type="InterPro" id="IPR036890">
    <property type="entry name" value="HATPase_C_sf"/>
</dbReference>
<evidence type="ECO:0000256" key="1">
    <source>
        <dbReference type="SAM" id="Coils"/>
    </source>
</evidence>
<dbReference type="Proteomes" id="UP000606720">
    <property type="component" value="Unassembled WGS sequence"/>
</dbReference>
<accession>A0A923LMK6</accession>
<evidence type="ECO:0000313" key="2">
    <source>
        <dbReference type="EMBL" id="MBC5712946.1"/>
    </source>
</evidence>
<proteinExistence type="predicted"/>
<comment type="caution">
    <text evidence="2">The sequence shown here is derived from an EMBL/GenBank/DDBJ whole genome shotgun (WGS) entry which is preliminary data.</text>
</comment>
<evidence type="ECO:0000313" key="3">
    <source>
        <dbReference type="Proteomes" id="UP000606720"/>
    </source>
</evidence>
<keyword evidence="2" id="KW-0067">ATP-binding</keyword>
<dbReference type="AlphaFoldDB" id="A0A923LMK6"/>
<name>A0A923LMK6_9FIRM</name>
<dbReference type="RefSeq" id="WP_186865965.1">
    <property type="nucleotide sequence ID" value="NZ_JACOPH010000001.1"/>
</dbReference>